<evidence type="ECO:0000313" key="1">
    <source>
        <dbReference type="EMBL" id="CDH44758.1"/>
    </source>
</evidence>
<dbReference type="Proteomes" id="UP000019184">
    <property type="component" value="Unassembled WGS sequence"/>
</dbReference>
<protein>
    <submittedName>
        <fullName evidence="1">Uncharacterized protein</fullName>
    </submittedName>
</protein>
<dbReference type="AlphaFoldDB" id="A0A7U7J273"/>
<evidence type="ECO:0000313" key="2">
    <source>
        <dbReference type="Proteomes" id="UP000019184"/>
    </source>
</evidence>
<organism evidence="1 2">
    <name type="scientific">Candidatus Contendobacter odensis Run_B_J11</name>
    <dbReference type="NCBI Taxonomy" id="1400861"/>
    <lineage>
        <taxon>Bacteria</taxon>
        <taxon>Pseudomonadati</taxon>
        <taxon>Pseudomonadota</taxon>
        <taxon>Gammaproteobacteria</taxon>
        <taxon>Candidatus Competibacteraceae</taxon>
        <taxon>Candidatus Contendibacter</taxon>
    </lineage>
</organism>
<name>A0A7U7J273_9GAMM</name>
<sequence length="64" mass="6653">MRIGCSRISGLVGEPNRSPGLHGIRVPGAYRCNGLVEPTELSAFPGTGPTYGAMIVEGLTRKPG</sequence>
<accession>A0A7U7J273</accession>
<comment type="caution">
    <text evidence="1">The sequence shown here is derived from an EMBL/GenBank/DDBJ whole genome shotgun (WGS) entry which is preliminary data.</text>
</comment>
<dbReference type="EMBL" id="CBTK010000097">
    <property type="protein sequence ID" value="CDH44758.1"/>
    <property type="molecule type" value="Genomic_DNA"/>
</dbReference>
<keyword evidence="2" id="KW-1185">Reference proteome</keyword>
<proteinExistence type="predicted"/>
<reference evidence="1 2" key="1">
    <citation type="journal article" date="2014" name="ISME J.">
        <title>Candidatus Competibacter-lineage genomes retrieved from metagenomes reveal functional metabolic diversity.</title>
        <authorList>
            <person name="McIlroy S.J."/>
            <person name="Albertsen M."/>
            <person name="Andresen E.K."/>
            <person name="Saunders A.M."/>
            <person name="Kristiansen R."/>
            <person name="Stokholm-Bjerregaard M."/>
            <person name="Nielsen K.L."/>
            <person name="Nielsen P.H."/>
        </authorList>
    </citation>
    <scope>NUCLEOTIDE SEQUENCE [LARGE SCALE GENOMIC DNA]</scope>
    <source>
        <strain evidence="1 2">Run_B_J11</strain>
    </source>
</reference>
<gene>
    <name evidence="1" type="ORF">BN874_1860022</name>
</gene>